<proteinExistence type="predicted"/>
<dbReference type="RefSeq" id="WP_029313607.1">
    <property type="nucleotide sequence ID" value="NZ_FTNE01000010.1"/>
</dbReference>
<keyword evidence="3" id="KW-1185">Reference proteome</keyword>
<dbReference type="EMBL" id="FTNE01000010">
    <property type="protein sequence ID" value="SIQ81992.1"/>
    <property type="molecule type" value="Genomic_DNA"/>
</dbReference>
<comment type="caution">
    <text evidence="2">The sequence shown here is derived from an EMBL/GenBank/DDBJ whole genome shotgun (WGS) entry which is preliminary data.</text>
</comment>
<feature type="signal peptide" evidence="1">
    <location>
        <begin position="1"/>
        <end position="24"/>
    </location>
</feature>
<dbReference type="Proteomes" id="UP000186308">
    <property type="component" value="Unassembled WGS sequence"/>
</dbReference>
<evidence type="ECO:0000313" key="3">
    <source>
        <dbReference type="Proteomes" id="UP000186308"/>
    </source>
</evidence>
<sequence>MAKFTVLFALGLLTACFFIGRAHAQTPTPKNESLPTMFKPMKSSLQQLLDHGWKPVSFGPGFGGYGYLLRRHHKWVTCVISTNPKDTTKFVSQCMAMN</sequence>
<evidence type="ECO:0000256" key="1">
    <source>
        <dbReference type="SAM" id="SignalP"/>
    </source>
</evidence>
<protein>
    <submittedName>
        <fullName evidence="2">Uncharacterized protein</fullName>
    </submittedName>
</protein>
<name>A0A8G2CKN6_ACIRU</name>
<dbReference type="AlphaFoldDB" id="A0A8G2CKN6"/>
<gene>
    <name evidence="2" type="ORF">SAMN05421828_11020</name>
</gene>
<keyword evidence="1" id="KW-0732">Signal</keyword>
<accession>A0A8G2CKN6</accession>
<feature type="chain" id="PRO_5034151879" evidence="1">
    <location>
        <begin position="25"/>
        <end position="98"/>
    </location>
</feature>
<dbReference type="PROSITE" id="PS51257">
    <property type="entry name" value="PROKAR_LIPOPROTEIN"/>
    <property type="match status" value="1"/>
</dbReference>
<evidence type="ECO:0000313" key="2">
    <source>
        <dbReference type="EMBL" id="SIQ81992.1"/>
    </source>
</evidence>
<organism evidence="2 3">
    <name type="scientific">Acidiphilium rubrum</name>
    <dbReference type="NCBI Taxonomy" id="526"/>
    <lineage>
        <taxon>Bacteria</taxon>
        <taxon>Pseudomonadati</taxon>
        <taxon>Pseudomonadota</taxon>
        <taxon>Alphaproteobacteria</taxon>
        <taxon>Acetobacterales</taxon>
        <taxon>Acidocellaceae</taxon>
        <taxon>Acidiphilium</taxon>
    </lineage>
</organism>
<reference evidence="2 3" key="1">
    <citation type="submission" date="2017-01" db="EMBL/GenBank/DDBJ databases">
        <authorList>
            <person name="Varghese N."/>
            <person name="Submissions S."/>
        </authorList>
    </citation>
    <scope>NUCLEOTIDE SEQUENCE [LARGE SCALE GENOMIC DNA]</scope>
    <source>
        <strain evidence="2 3">ATCC 35905</strain>
    </source>
</reference>